<organism evidence="2 3">
    <name type="scientific">Araneus ventricosus</name>
    <name type="common">Orbweaver spider</name>
    <name type="synonym">Epeira ventricosa</name>
    <dbReference type="NCBI Taxonomy" id="182803"/>
    <lineage>
        <taxon>Eukaryota</taxon>
        <taxon>Metazoa</taxon>
        <taxon>Ecdysozoa</taxon>
        <taxon>Arthropoda</taxon>
        <taxon>Chelicerata</taxon>
        <taxon>Arachnida</taxon>
        <taxon>Araneae</taxon>
        <taxon>Araneomorphae</taxon>
        <taxon>Entelegynae</taxon>
        <taxon>Araneoidea</taxon>
        <taxon>Araneidae</taxon>
        <taxon>Araneus</taxon>
    </lineage>
</organism>
<gene>
    <name evidence="2" type="ORF">AVEN_223027_1</name>
</gene>
<feature type="compositionally biased region" description="Polar residues" evidence="1">
    <location>
        <begin position="1"/>
        <end position="12"/>
    </location>
</feature>
<name>A0A4Y2V057_ARAVE</name>
<proteinExistence type="predicted"/>
<dbReference type="Proteomes" id="UP000499080">
    <property type="component" value="Unassembled WGS sequence"/>
</dbReference>
<evidence type="ECO:0000313" key="2">
    <source>
        <dbReference type="EMBL" id="GBO17426.1"/>
    </source>
</evidence>
<reference evidence="2 3" key="1">
    <citation type="journal article" date="2019" name="Sci. Rep.">
        <title>Orb-weaving spider Araneus ventricosus genome elucidates the spidroin gene catalogue.</title>
        <authorList>
            <person name="Kono N."/>
            <person name="Nakamura H."/>
            <person name="Ohtoshi R."/>
            <person name="Moran D.A.P."/>
            <person name="Shinohara A."/>
            <person name="Yoshida Y."/>
            <person name="Fujiwara M."/>
            <person name="Mori M."/>
            <person name="Tomita M."/>
            <person name="Arakawa K."/>
        </authorList>
    </citation>
    <scope>NUCLEOTIDE SEQUENCE [LARGE SCALE GENOMIC DNA]</scope>
</reference>
<sequence length="97" mass="11179">MTNLRHSQTGKGSKQFPHHTSRQSLVVIAWVKYTERDLTGLALLWVRYCPTATRKTLNRLTSNRRDDESREAAIKSTASLSKRTWLGEEFISDRSTK</sequence>
<dbReference type="EMBL" id="BGPR01041182">
    <property type="protein sequence ID" value="GBO17426.1"/>
    <property type="molecule type" value="Genomic_DNA"/>
</dbReference>
<feature type="region of interest" description="Disordered" evidence="1">
    <location>
        <begin position="1"/>
        <end position="20"/>
    </location>
</feature>
<dbReference type="AlphaFoldDB" id="A0A4Y2V057"/>
<evidence type="ECO:0000313" key="3">
    <source>
        <dbReference type="Proteomes" id="UP000499080"/>
    </source>
</evidence>
<evidence type="ECO:0000256" key="1">
    <source>
        <dbReference type="SAM" id="MobiDB-lite"/>
    </source>
</evidence>
<protein>
    <submittedName>
        <fullName evidence="2">Uncharacterized protein</fullName>
    </submittedName>
</protein>
<comment type="caution">
    <text evidence="2">The sequence shown here is derived from an EMBL/GenBank/DDBJ whole genome shotgun (WGS) entry which is preliminary data.</text>
</comment>
<accession>A0A4Y2V057</accession>
<keyword evidence="3" id="KW-1185">Reference proteome</keyword>